<evidence type="ECO:0000313" key="2">
    <source>
        <dbReference type="EMBL" id="MEU5708698.1"/>
    </source>
</evidence>
<dbReference type="Pfam" id="PF21806">
    <property type="entry name" value="DUF6879"/>
    <property type="match status" value="1"/>
</dbReference>
<dbReference type="InterPro" id="IPR049244">
    <property type="entry name" value="DUF6879"/>
</dbReference>
<accession>A0ABV3A9T5</accession>
<keyword evidence="3" id="KW-1185">Reference proteome</keyword>
<sequence length="303" mass="33249">MLVSLAAGGLASVVTEVADAETKWQIGVGIFVGGCLLVLQLLGDLINQVRDFKAALPRHQAQTQETVVRSFARISEATRFHSEMERLPSDGVAALATSAVEVVSRGPDIMRRFAEELIRRLAVDMEALKSGTVDCAGENHDWLLALTDCATDSIDTTSTLSLVDRDFWDSEPAGRYLQAQREAIARGVTVRRLFLVADPTDLDDDLRHISREQEELGIQTRVVVRSQLPPAVRRGLVDEFVVFDQVTCYEIEQDQRHVNTSTRVRAQENHVRLRTQRFAELWDAGVPTQTAGTPSGGSGAAGA</sequence>
<proteinExistence type="predicted"/>
<gene>
    <name evidence="2" type="ORF">AB0H04_17750</name>
</gene>
<evidence type="ECO:0000313" key="3">
    <source>
        <dbReference type="Proteomes" id="UP001551011"/>
    </source>
</evidence>
<comment type="caution">
    <text evidence="2">The sequence shown here is derived from an EMBL/GenBank/DDBJ whole genome shotgun (WGS) entry which is preliminary data.</text>
</comment>
<dbReference type="EMBL" id="JBFAEG010000011">
    <property type="protein sequence ID" value="MEU5708698.1"/>
    <property type="molecule type" value="Genomic_DNA"/>
</dbReference>
<evidence type="ECO:0000259" key="1">
    <source>
        <dbReference type="Pfam" id="PF21806"/>
    </source>
</evidence>
<organism evidence="2 3">
    <name type="scientific">Streptomyces flaveolus</name>
    <dbReference type="NCBI Taxonomy" id="67297"/>
    <lineage>
        <taxon>Bacteria</taxon>
        <taxon>Bacillati</taxon>
        <taxon>Actinomycetota</taxon>
        <taxon>Actinomycetes</taxon>
        <taxon>Kitasatosporales</taxon>
        <taxon>Streptomycetaceae</taxon>
        <taxon>Streptomyces</taxon>
    </lineage>
</organism>
<feature type="domain" description="DUF6879" evidence="1">
    <location>
        <begin position="174"/>
        <end position="289"/>
    </location>
</feature>
<dbReference type="Proteomes" id="UP001551011">
    <property type="component" value="Unassembled WGS sequence"/>
</dbReference>
<name>A0ABV3A9T5_9ACTN</name>
<reference evidence="2 3" key="1">
    <citation type="submission" date="2024-06" db="EMBL/GenBank/DDBJ databases">
        <title>The Natural Products Discovery Center: Release of the First 8490 Sequenced Strains for Exploring Actinobacteria Biosynthetic Diversity.</title>
        <authorList>
            <person name="Kalkreuter E."/>
            <person name="Kautsar S.A."/>
            <person name="Yang D."/>
            <person name="Bader C.D."/>
            <person name="Teijaro C.N."/>
            <person name="Fluegel L."/>
            <person name="Davis C.M."/>
            <person name="Simpson J.R."/>
            <person name="Lauterbach L."/>
            <person name="Steele A.D."/>
            <person name="Gui C."/>
            <person name="Meng S."/>
            <person name="Li G."/>
            <person name="Viehrig K."/>
            <person name="Ye F."/>
            <person name="Su P."/>
            <person name="Kiefer A.F."/>
            <person name="Nichols A."/>
            <person name="Cepeda A.J."/>
            <person name="Yan W."/>
            <person name="Fan B."/>
            <person name="Jiang Y."/>
            <person name="Adhikari A."/>
            <person name="Zheng C.-J."/>
            <person name="Schuster L."/>
            <person name="Cowan T.M."/>
            <person name="Smanski M.J."/>
            <person name="Chevrette M.G."/>
            <person name="De Carvalho L.P.S."/>
            <person name="Shen B."/>
        </authorList>
    </citation>
    <scope>NUCLEOTIDE SEQUENCE [LARGE SCALE GENOMIC DNA]</scope>
    <source>
        <strain evidence="2 3">NPDC020594</strain>
    </source>
</reference>
<protein>
    <submittedName>
        <fullName evidence="2">DUF6879 family protein</fullName>
    </submittedName>
</protein>
<dbReference type="RefSeq" id="WP_234328836.1">
    <property type="nucleotide sequence ID" value="NZ_JBFAEG010000011.1"/>
</dbReference>